<dbReference type="SMART" id="SM00225">
    <property type="entry name" value="BTB"/>
    <property type="match status" value="1"/>
</dbReference>
<keyword evidence="6" id="KW-0805">Transcription regulation</keyword>
<feature type="non-terminal residue" evidence="11">
    <location>
        <position position="260"/>
    </location>
</feature>
<evidence type="ECO:0000256" key="3">
    <source>
        <dbReference type="ARBA" id="ARBA00022737"/>
    </source>
</evidence>
<dbReference type="PROSITE" id="PS50097">
    <property type="entry name" value="BTB"/>
    <property type="match status" value="1"/>
</dbReference>
<keyword evidence="7" id="KW-0238">DNA-binding</keyword>
<dbReference type="InterPro" id="IPR011333">
    <property type="entry name" value="SKP1/BTB/POZ_sf"/>
</dbReference>
<name>A0A3P6PHK9_DIBLA</name>
<dbReference type="GO" id="GO:0005634">
    <property type="term" value="C:nucleus"/>
    <property type="evidence" value="ECO:0007669"/>
    <property type="project" value="UniProtKB-SubCell"/>
</dbReference>
<dbReference type="PANTHER" id="PTHR46105">
    <property type="entry name" value="AGAP004733-PA"/>
    <property type="match status" value="1"/>
</dbReference>
<keyword evidence="8" id="KW-0804">Transcription</keyword>
<evidence type="ECO:0000256" key="5">
    <source>
        <dbReference type="ARBA" id="ARBA00022833"/>
    </source>
</evidence>
<dbReference type="GO" id="GO:0008270">
    <property type="term" value="F:zinc ion binding"/>
    <property type="evidence" value="ECO:0007669"/>
    <property type="project" value="UniProtKB-KW"/>
</dbReference>
<dbReference type="OrthoDB" id="6056451at2759"/>
<reference evidence="11 12" key="1">
    <citation type="submission" date="2018-11" db="EMBL/GenBank/DDBJ databases">
        <authorList>
            <consortium name="Pathogen Informatics"/>
        </authorList>
    </citation>
    <scope>NUCLEOTIDE SEQUENCE [LARGE SCALE GENOMIC DNA]</scope>
</reference>
<evidence type="ECO:0000256" key="6">
    <source>
        <dbReference type="ARBA" id="ARBA00023015"/>
    </source>
</evidence>
<keyword evidence="4" id="KW-0863">Zinc-finger</keyword>
<dbReference type="SUPFAM" id="SSF54695">
    <property type="entry name" value="POZ domain"/>
    <property type="match status" value="1"/>
</dbReference>
<dbReference type="PANTHER" id="PTHR46105:SF5">
    <property type="entry name" value="ZINC FINGER AND BTB DOMAIN-CONTAINING PROTEIN 44 ISOFORM X1"/>
    <property type="match status" value="1"/>
</dbReference>
<keyword evidence="3" id="KW-0677">Repeat</keyword>
<evidence type="ECO:0000313" key="11">
    <source>
        <dbReference type="EMBL" id="VDK31390.1"/>
    </source>
</evidence>
<comment type="subcellular location">
    <subcellularLocation>
        <location evidence="1">Nucleus</location>
    </subcellularLocation>
</comment>
<dbReference type="EMBL" id="UYRU01001270">
    <property type="protein sequence ID" value="VDK31390.1"/>
    <property type="molecule type" value="Genomic_DNA"/>
</dbReference>
<proteinExistence type="predicted"/>
<keyword evidence="12" id="KW-1185">Reference proteome</keyword>
<dbReference type="Proteomes" id="UP000281553">
    <property type="component" value="Unassembled WGS sequence"/>
</dbReference>
<evidence type="ECO:0000256" key="9">
    <source>
        <dbReference type="ARBA" id="ARBA00023242"/>
    </source>
</evidence>
<evidence type="ECO:0000256" key="1">
    <source>
        <dbReference type="ARBA" id="ARBA00004123"/>
    </source>
</evidence>
<dbReference type="GO" id="GO:0000978">
    <property type="term" value="F:RNA polymerase II cis-regulatory region sequence-specific DNA binding"/>
    <property type="evidence" value="ECO:0007669"/>
    <property type="project" value="TreeGrafter"/>
</dbReference>
<sequence length="260" mass="29299">MVLPALNNLLQLPAVNFSDNKCNSGFPKNDSSPVTDRICLHFSDPSVPRGMKVSSLVTPESLVEGTNEWCQCKFSVSPSTIRAGSQLKHYNDLRKAAKFTDTVIVIEDHKFPVHSQLLSISSEYFEHIAFRDFPVAAEIHLDDVTSASNFELLLNFIYSGSLPVAEENFTELYRDSSFFLMPQALDVCRKWLLSQLNIESPNEKALELAVDIILSHGDEEILASVFTILAKDLEKYKGPEMWFLTPSVKHLQTLLPCYNR</sequence>
<evidence type="ECO:0000256" key="7">
    <source>
        <dbReference type="ARBA" id="ARBA00023125"/>
    </source>
</evidence>
<evidence type="ECO:0000313" key="12">
    <source>
        <dbReference type="Proteomes" id="UP000281553"/>
    </source>
</evidence>
<evidence type="ECO:0000256" key="4">
    <source>
        <dbReference type="ARBA" id="ARBA00022771"/>
    </source>
</evidence>
<dbReference type="Pfam" id="PF00651">
    <property type="entry name" value="BTB"/>
    <property type="match status" value="1"/>
</dbReference>
<protein>
    <recommendedName>
        <fullName evidence="10">BTB domain-containing protein</fullName>
    </recommendedName>
</protein>
<dbReference type="AlphaFoldDB" id="A0A3P6PHK9"/>
<evidence type="ECO:0000259" key="10">
    <source>
        <dbReference type="PROSITE" id="PS50097"/>
    </source>
</evidence>
<keyword evidence="2" id="KW-0479">Metal-binding</keyword>
<dbReference type="InterPro" id="IPR000210">
    <property type="entry name" value="BTB/POZ_dom"/>
</dbReference>
<dbReference type="InterPro" id="IPR050457">
    <property type="entry name" value="ZnFinger_BTB_dom_contain"/>
</dbReference>
<keyword evidence="5" id="KW-0862">Zinc</keyword>
<evidence type="ECO:0000256" key="2">
    <source>
        <dbReference type="ARBA" id="ARBA00022723"/>
    </source>
</evidence>
<evidence type="ECO:0000256" key="8">
    <source>
        <dbReference type="ARBA" id="ARBA00023163"/>
    </source>
</evidence>
<accession>A0A3P6PHK9</accession>
<feature type="domain" description="BTB" evidence="10">
    <location>
        <begin position="100"/>
        <end position="166"/>
    </location>
</feature>
<dbReference type="Gene3D" id="3.30.710.10">
    <property type="entry name" value="Potassium Channel Kv1.1, Chain A"/>
    <property type="match status" value="1"/>
</dbReference>
<dbReference type="GO" id="GO:0000981">
    <property type="term" value="F:DNA-binding transcription factor activity, RNA polymerase II-specific"/>
    <property type="evidence" value="ECO:0007669"/>
    <property type="project" value="TreeGrafter"/>
</dbReference>
<organism evidence="11 12">
    <name type="scientific">Dibothriocephalus latus</name>
    <name type="common">Fish tapeworm</name>
    <name type="synonym">Diphyllobothrium latum</name>
    <dbReference type="NCBI Taxonomy" id="60516"/>
    <lineage>
        <taxon>Eukaryota</taxon>
        <taxon>Metazoa</taxon>
        <taxon>Spiralia</taxon>
        <taxon>Lophotrochozoa</taxon>
        <taxon>Platyhelminthes</taxon>
        <taxon>Cestoda</taxon>
        <taxon>Eucestoda</taxon>
        <taxon>Diphyllobothriidea</taxon>
        <taxon>Diphyllobothriidae</taxon>
        <taxon>Dibothriocephalus</taxon>
    </lineage>
</organism>
<keyword evidence="9" id="KW-0539">Nucleus</keyword>
<gene>
    <name evidence="11" type="ORF">DILT_LOCUS326</name>
</gene>